<evidence type="ECO:0000313" key="1">
    <source>
        <dbReference type="EMBL" id="CDW21334.1"/>
    </source>
</evidence>
<protein>
    <submittedName>
        <fullName evidence="1">Uncharacterized protein</fullName>
    </submittedName>
</protein>
<accession>A0A0K2T5I3</accession>
<name>A0A0K2T5I3_LEPSM</name>
<reference evidence="1" key="1">
    <citation type="submission" date="2014-05" db="EMBL/GenBank/DDBJ databases">
        <authorList>
            <person name="Chronopoulou M."/>
        </authorList>
    </citation>
    <scope>NUCLEOTIDE SEQUENCE</scope>
    <source>
        <tissue evidence="1">Whole organism</tissue>
    </source>
</reference>
<dbReference type="AlphaFoldDB" id="A0A0K2T5I3"/>
<organism evidence="1">
    <name type="scientific">Lepeophtheirus salmonis</name>
    <name type="common">Salmon louse</name>
    <name type="synonym">Caligus salmonis</name>
    <dbReference type="NCBI Taxonomy" id="72036"/>
    <lineage>
        <taxon>Eukaryota</taxon>
        <taxon>Metazoa</taxon>
        <taxon>Ecdysozoa</taxon>
        <taxon>Arthropoda</taxon>
        <taxon>Crustacea</taxon>
        <taxon>Multicrustacea</taxon>
        <taxon>Hexanauplia</taxon>
        <taxon>Copepoda</taxon>
        <taxon>Siphonostomatoida</taxon>
        <taxon>Caligidae</taxon>
        <taxon>Lepeophtheirus</taxon>
    </lineage>
</organism>
<sequence>FNLKAIYRRKNNFKVYEHTSSPDVLYIVVRIQIPIHYKDEVYQRGKALFGSSNHFFFK</sequence>
<proteinExistence type="predicted"/>
<dbReference type="EMBL" id="HACA01003973">
    <property type="protein sequence ID" value="CDW21334.1"/>
    <property type="molecule type" value="Transcribed_RNA"/>
</dbReference>
<feature type="non-terminal residue" evidence="1">
    <location>
        <position position="1"/>
    </location>
</feature>